<feature type="non-terminal residue" evidence="7">
    <location>
        <position position="808"/>
    </location>
</feature>
<feature type="compositionally biased region" description="Low complexity" evidence="6">
    <location>
        <begin position="715"/>
        <end position="725"/>
    </location>
</feature>
<gene>
    <name evidence="7" type="ORF">PACLA_8A063683</name>
</gene>
<dbReference type="InterPro" id="IPR006612">
    <property type="entry name" value="THAP_Znf"/>
</dbReference>
<dbReference type="AlphaFoldDB" id="A0A6S7GNS4"/>
<reference evidence="7" key="1">
    <citation type="submission" date="2020-04" db="EMBL/GenBank/DDBJ databases">
        <authorList>
            <person name="Alioto T."/>
            <person name="Alioto T."/>
            <person name="Gomez Garrido J."/>
        </authorList>
    </citation>
    <scope>NUCLEOTIDE SEQUENCE</scope>
    <source>
        <strain evidence="7">A484AB</strain>
    </source>
</reference>
<dbReference type="Pfam" id="PF21788">
    <property type="entry name" value="TNP-like_GBD"/>
    <property type="match status" value="1"/>
</dbReference>
<dbReference type="InterPro" id="IPR021896">
    <property type="entry name" value="THAP9-like_HTH"/>
</dbReference>
<evidence type="ECO:0000256" key="2">
    <source>
        <dbReference type="ARBA" id="ARBA00022771"/>
    </source>
</evidence>
<evidence type="ECO:0000256" key="4">
    <source>
        <dbReference type="ARBA" id="ARBA00023125"/>
    </source>
</evidence>
<feature type="coiled-coil region" evidence="5">
    <location>
        <begin position="189"/>
        <end position="216"/>
    </location>
</feature>
<keyword evidence="5" id="KW-0175">Coiled coil</keyword>
<dbReference type="InterPro" id="IPR048367">
    <property type="entry name" value="TNP-like_RNaseH_C"/>
</dbReference>
<organism evidence="7 8">
    <name type="scientific">Paramuricea clavata</name>
    <name type="common">Red gorgonian</name>
    <name type="synonym">Violescent sea-whip</name>
    <dbReference type="NCBI Taxonomy" id="317549"/>
    <lineage>
        <taxon>Eukaryota</taxon>
        <taxon>Metazoa</taxon>
        <taxon>Cnidaria</taxon>
        <taxon>Anthozoa</taxon>
        <taxon>Octocorallia</taxon>
        <taxon>Malacalcyonacea</taxon>
        <taxon>Plexauridae</taxon>
        <taxon>Paramuricea</taxon>
    </lineage>
</organism>
<proteinExistence type="predicted"/>
<dbReference type="GO" id="GO:0003677">
    <property type="term" value="F:DNA binding"/>
    <property type="evidence" value="ECO:0007669"/>
    <property type="project" value="UniProtKB-UniRule"/>
</dbReference>
<dbReference type="Pfam" id="PF21789">
    <property type="entry name" value="TNP-like_RNaseH_C"/>
    <property type="match status" value="1"/>
</dbReference>
<dbReference type="OrthoDB" id="6778765at2759"/>
<dbReference type="Pfam" id="PF21787">
    <property type="entry name" value="TNP-like_RNaseH_N"/>
    <property type="match status" value="1"/>
</dbReference>
<keyword evidence="2" id="KW-0863">Zinc-finger</keyword>
<dbReference type="SMART" id="SM00692">
    <property type="entry name" value="DM3"/>
    <property type="match status" value="1"/>
</dbReference>
<dbReference type="Pfam" id="PF12017">
    <property type="entry name" value="Tnp_P_element"/>
    <property type="match status" value="1"/>
</dbReference>
<dbReference type="InterPro" id="IPR048366">
    <property type="entry name" value="TNP-like_GBD"/>
</dbReference>
<dbReference type="InterPro" id="IPR048365">
    <property type="entry name" value="TNP-like_RNaseH_N"/>
</dbReference>
<comment type="caution">
    <text evidence="7">The sequence shown here is derived from an EMBL/GenBank/DDBJ whole genome shotgun (WGS) entry which is preliminary data.</text>
</comment>
<keyword evidence="1" id="KW-0479">Metal-binding</keyword>
<evidence type="ECO:0000256" key="6">
    <source>
        <dbReference type="SAM" id="MobiDB-lite"/>
    </source>
</evidence>
<evidence type="ECO:0000256" key="5">
    <source>
        <dbReference type="SAM" id="Coils"/>
    </source>
</evidence>
<dbReference type="SUPFAM" id="SSF57716">
    <property type="entry name" value="Glucocorticoid receptor-like (DNA-binding domain)"/>
    <property type="match status" value="1"/>
</dbReference>
<dbReference type="GO" id="GO:0008270">
    <property type="term" value="F:zinc ion binding"/>
    <property type="evidence" value="ECO:0007669"/>
    <property type="project" value="UniProtKB-KW"/>
</dbReference>
<dbReference type="Pfam" id="PF05485">
    <property type="entry name" value="THAP"/>
    <property type="match status" value="1"/>
</dbReference>
<dbReference type="EMBL" id="CACRXK020002617">
    <property type="protein sequence ID" value="CAB3995194.1"/>
    <property type="molecule type" value="Genomic_DNA"/>
</dbReference>
<keyword evidence="4" id="KW-0238">DNA-binding</keyword>
<keyword evidence="8" id="KW-1185">Reference proteome</keyword>
<dbReference type="PANTHER" id="PTHR47577:SF2">
    <property type="entry name" value="THAP DOMAIN CONTAINING 9"/>
    <property type="match status" value="1"/>
</dbReference>
<dbReference type="Proteomes" id="UP001152795">
    <property type="component" value="Unassembled WGS sequence"/>
</dbReference>
<dbReference type="PANTHER" id="PTHR47577">
    <property type="entry name" value="THAP DOMAIN-CONTAINING PROTEIN 6"/>
    <property type="match status" value="1"/>
</dbReference>
<evidence type="ECO:0000313" key="7">
    <source>
        <dbReference type="EMBL" id="CAB3995194.1"/>
    </source>
</evidence>
<sequence>MSSSKTKQKGGSRTYCSAVNCSNTKGSHPELSFFRFPADSKRSKEWVILTRRQDLQNKTADYLYRNCRLCAIHFEDCMFTSHLKNRLNPQAKPTLFDIPNPPPTVGQKRRFVERISTSDEDIVKEKRQKLVADVEEQSSDQARMMVDHNPVIEDNITGLQDHQEDLQEAKTAEFCGQTSSTLTTNTPRKKRQRKVIEAKNKKISRLNKKLSKVIRNKKTQESALDDALKKLPPHLAGFVKLQFDLHTAKKHGRRYSPEMKSLAISLFHASGKAYRLLSKLFILPTRSSLRNYIGKMPTEAGISQATINTLKQKVSQMSDMEKLCSLCMDEISLKTHLFYSIPKDKIVGLEDFGGGYRTNKVATSALVLLARSISGKWKQPIGYVFVNGACPTDILEDVIKEALDKLQQIGLNVLVVMSDMGSNFHSFANRMGVTRDKPWFTYNNKTYFLMFDPPHLLKCVRNNLIKYTFKFDGYVAVWNDVQNFYQKDISLTIRAAPKLTEKHIHPNNFAKMRVKYATQVLSHTVAAAICTYVSVGGLPSSAMGTAELLSRFDSIFDCCNSSRLHTTKKLRCAVNEKTSHIEYLKESITFIKNLKVFQGDKDVTGRIKCLHGWLVTINALILIWSKLKSNHQFKFLFTRRLNTDPLENFFGTIRQQGGNSDNPTPVQFTRAFRKLFFSSLLTSSAGNCAADFDVMLAEYTNASKKAKKKSKNKTTEPSETPQPQTLAIGPTDYREPEVSTNIIQDNAIAYVAGYLLKKSFKIHKCQKCQDALLSNQLDDNRNLLCFFKSFEDNKTPFGGLNAPSHCYL</sequence>
<accession>A0A6S7GNS4</accession>
<evidence type="ECO:0000256" key="3">
    <source>
        <dbReference type="ARBA" id="ARBA00022833"/>
    </source>
</evidence>
<protein>
    <submittedName>
        <fullName evidence="7">Transposable element P transposase</fullName>
    </submittedName>
</protein>
<evidence type="ECO:0000313" key="8">
    <source>
        <dbReference type="Proteomes" id="UP001152795"/>
    </source>
</evidence>
<name>A0A6S7GNS4_PARCT</name>
<dbReference type="SMART" id="SM00980">
    <property type="entry name" value="THAP"/>
    <property type="match status" value="1"/>
</dbReference>
<keyword evidence="3" id="KW-0862">Zinc</keyword>
<dbReference type="PROSITE" id="PS50950">
    <property type="entry name" value="ZF_THAP"/>
    <property type="match status" value="1"/>
</dbReference>
<feature type="region of interest" description="Disordered" evidence="6">
    <location>
        <begin position="705"/>
        <end position="731"/>
    </location>
</feature>
<evidence type="ECO:0000256" key="1">
    <source>
        <dbReference type="ARBA" id="ARBA00022723"/>
    </source>
</evidence>